<dbReference type="Proteomes" id="UP001205560">
    <property type="component" value="Unassembled WGS sequence"/>
</dbReference>
<protein>
    <recommendedName>
        <fullName evidence="4">DUF2946 domain-containing protein</fullName>
    </recommendedName>
</protein>
<dbReference type="RefSeq" id="WP_258847084.1">
    <property type="nucleotide sequence ID" value="NZ_JANUGX010000025.1"/>
</dbReference>
<sequence>MSRSLVHVLLSLLLLVSQQLSLGHAYSHWPDVQESLTQQAGENGGKPSKPGLHELCGQCAASAQVAFALPATVRQFIPAELAYAVPSLAATPGICLLAVCPFQQRGPPLA</sequence>
<comment type="caution">
    <text evidence="2">The sequence shown here is derived from an EMBL/GenBank/DDBJ whole genome shotgun (WGS) entry which is preliminary data.</text>
</comment>
<organism evidence="2 3">
    <name type="scientific">Massilia norwichensis</name>
    <dbReference type="NCBI Taxonomy" id="1442366"/>
    <lineage>
        <taxon>Bacteria</taxon>
        <taxon>Pseudomonadati</taxon>
        <taxon>Pseudomonadota</taxon>
        <taxon>Betaproteobacteria</taxon>
        <taxon>Burkholderiales</taxon>
        <taxon>Oxalobacteraceae</taxon>
        <taxon>Telluria group</taxon>
        <taxon>Massilia</taxon>
    </lineage>
</organism>
<feature type="signal peptide" evidence="1">
    <location>
        <begin position="1"/>
        <end position="22"/>
    </location>
</feature>
<evidence type="ECO:0000256" key="1">
    <source>
        <dbReference type="SAM" id="SignalP"/>
    </source>
</evidence>
<keyword evidence="1" id="KW-0732">Signal</keyword>
<dbReference type="EMBL" id="JANUGX010000025">
    <property type="protein sequence ID" value="MCS0591317.1"/>
    <property type="molecule type" value="Genomic_DNA"/>
</dbReference>
<evidence type="ECO:0000313" key="3">
    <source>
        <dbReference type="Proteomes" id="UP001205560"/>
    </source>
</evidence>
<proteinExistence type="predicted"/>
<keyword evidence="3" id="KW-1185">Reference proteome</keyword>
<evidence type="ECO:0008006" key="4">
    <source>
        <dbReference type="Google" id="ProtNLM"/>
    </source>
</evidence>
<evidence type="ECO:0000313" key="2">
    <source>
        <dbReference type="EMBL" id="MCS0591317.1"/>
    </source>
</evidence>
<name>A0ABT2AAY7_9BURK</name>
<feature type="chain" id="PRO_5047175527" description="DUF2946 domain-containing protein" evidence="1">
    <location>
        <begin position="23"/>
        <end position="110"/>
    </location>
</feature>
<accession>A0ABT2AAY7</accession>
<gene>
    <name evidence="2" type="ORF">NX782_19185</name>
</gene>
<reference evidence="2 3" key="1">
    <citation type="submission" date="2022-08" db="EMBL/GenBank/DDBJ databases">
        <title>Reclassification of Massilia species as members of the genera Telluria, Duganella, Pseudoduganella, Mokoshia gen. nov. and Zemynaea gen. nov. using orthogonal and non-orthogonal genome-based approaches.</title>
        <authorList>
            <person name="Bowman J.P."/>
        </authorList>
    </citation>
    <scope>NUCLEOTIDE SEQUENCE [LARGE SCALE GENOMIC DNA]</scope>
    <source>
        <strain evidence="2 3">LMG 28164</strain>
    </source>
</reference>